<evidence type="ECO:0000256" key="1">
    <source>
        <dbReference type="SAM" id="MobiDB-lite"/>
    </source>
</evidence>
<evidence type="ECO:0000313" key="3">
    <source>
        <dbReference type="Proteomes" id="UP000192578"/>
    </source>
</evidence>
<reference evidence="3" key="1">
    <citation type="submission" date="2017-01" db="EMBL/GenBank/DDBJ databases">
        <title>Comparative genomics of anhydrobiosis in the tardigrade Hypsibius dujardini.</title>
        <authorList>
            <person name="Yoshida Y."/>
            <person name="Koutsovoulos G."/>
            <person name="Laetsch D."/>
            <person name="Stevens L."/>
            <person name="Kumar S."/>
            <person name="Horikawa D."/>
            <person name="Ishino K."/>
            <person name="Komine S."/>
            <person name="Tomita M."/>
            <person name="Blaxter M."/>
            <person name="Arakawa K."/>
        </authorList>
    </citation>
    <scope>NUCLEOTIDE SEQUENCE [LARGE SCALE GENOMIC DNA]</scope>
    <source>
        <strain evidence="3">Z151</strain>
    </source>
</reference>
<dbReference type="EMBL" id="MTYJ01000150">
    <property type="protein sequence ID" value="OQV12215.1"/>
    <property type="molecule type" value="Genomic_DNA"/>
</dbReference>
<dbReference type="OrthoDB" id="5548359at2759"/>
<comment type="caution">
    <text evidence="2">The sequence shown here is derived from an EMBL/GenBank/DDBJ whole genome shotgun (WGS) entry which is preliminary data.</text>
</comment>
<sequence>MAPSRARNDRKAKKSVKNKPAKSPTKPRKSHGKRGRKPGKSGSKAKDKAPKRKEERVEEKEEPTTARESPLKTPKNNLEGFFGLRGPNFLHKALTTCNDPNEMLQQFRAEEGILVPTLRPAVALLDLMDVRRYDFHMLCAEQLRQALMDRITSASKVARGEEKQRQLEALLDQCFVGLNLPLVRPIVLHVLGNLDTVADRYKKEIMNNKELYDVCDVPLRRQIWLDRKDLFEAEMFPLFDEWIAGRRKSMFELNTTSSLYSIPGNIRRQDPSLVKMVANIGDSVPLYGFVVDLIKSRYLSSGSPHYGTLRLDLLILLHESQPQIVNKADGFLYKFSYCMDACVRARHVDAKRCKEITDVLDILKRKDFSVFRDIAMILGEPQITYFNATSAMRLVQAVINQDGLPRDNNMLMFFMRLLGIGTHARDYVTEQLQKEAKLSAEICCTFLPKLCSVIVSVAARKVHSENVKTATLSLDALLPSLKREPVAVWLVLQWIAYLLRQNDQDLVQGLFAVFPQFVEKMPLGEEHLVHSVVMQLARTTQERVWSQAFADCIFRTYLASLDGKINGALHALWLMYYVYPKLEPRYRDAILQDILPQVDGNPEVKALFTSVSGRISTSVPLSPMLLDTSLTPDFRSPDHVSSRPHI</sequence>
<dbReference type="PANTHER" id="PTHR13503:SF3">
    <property type="entry name" value="NEGATIVE ELONGATION FACTOR B"/>
    <property type="match status" value="1"/>
</dbReference>
<evidence type="ECO:0000313" key="2">
    <source>
        <dbReference type="EMBL" id="OQV12215.1"/>
    </source>
</evidence>
<dbReference type="GO" id="GO:0034244">
    <property type="term" value="P:negative regulation of transcription elongation by RNA polymerase II"/>
    <property type="evidence" value="ECO:0007669"/>
    <property type="project" value="TreeGrafter"/>
</dbReference>
<dbReference type="GO" id="GO:0032021">
    <property type="term" value="C:NELF complex"/>
    <property type="evidence" value="ECO:0007669"/>
    <property type="project" value="TreeGrafter"/>
</dbReference>
<feature type="compositionally biased region" description="Basic and acidic residues" evidence="1">
    <location>
        <begin position="44"/>
        <end position="65"/>
    </location>
</feature>
<feature type="compositionally biased region" description="Basic residues" evidence="1">
    <location>
        <begin position="8"/>
        <end position="39"/>
    </location>
</feature>
<accession>A0A1W0WAH2</accession>
<dbReference type="Pfam" id="PF06209">
    <property type="entry name" value="COBRA1"/>
    <property type="match status" value="1"/>
</dbReference>
<name>A0A1W0WAH2_HYPEX</name>
<proteinExistence type="predicted"/>
<dbReference type="AlphaFoldDB" id="A0A1W0WAH2"/>
<keyword evidence="2" id="KW-0251">Elongation factor</keyword>
<organism evidence="2 3">
    <name type="scientific">Hypsibius exemplaris</name>
    <name type="common">Freshwater tardigrade</name>
    <dbReference type="NCBI Taxonomy" id="2072580"/>
    <lineage>
        <taxon>Eukaryota</taxon>
        <taxon>Metazoa</taxon>
        <taxon>Ecdysozoa</taxon>
        <taxon>Tardigrada</taxon>
        <taxon>Eutardigrada</taxon>
        <taxon>Parachela</taxon>
        <taxon>Hypsibioidea</taxon>
        <taxon>Hypsibiidae</taxon>
        <taxon>Hypsibius</taxon>
    </lineage>
</organism>
<dbReference type="InterPro" id="IPR010405">
    <property type="entry name" value="COBRA1"/>
</dbReference>
<feature type="region of interest" description="Disordered" evidence="1">
    <location>
        <begin position="1"/>
        <end position="76"/>
    </location>
</feature>
<protein>
    <submittedName>
        <fullName evidence="2">Negative elongation factor B</fullName>
    </submittedName>
</protein>
<dbReference type="PANTHER" id="PTHR13503">
    <property type="entry name" value="NEGATIVE ELONGATION FACTOR COMPLEX MEMBER B"/>
    <property type="match status" value="1"/>
</dbReference>
<dbReference type="Proteomes" id="UP000192578">
    <property type="component" value="Unassembled WGS sequence"/>
</dbReference>
<keyword evidence="3" id="KW-1185">Reference proteome</keyword>
<dbReference type="GO" id="GO:0003746">
    <property type="term" value="F:translation elongation factor activity"/>
    <property type="evidence" value="ECO:0007669"/>
    <property type="project" value="UniProtKB-KW"/>
</dbReference>
<gene>
    <name evidence="2" type="ORF">BV898_13479</name>
</gene>
<keyword evidence="2" id="KW-0648">Protein biosynthesis</keyword>